<dbReference type="GO" id="GO:0031929">
    <property type="term" value="P:TOR signaling"/>
    <property type="evidence" value="ECO:0007669"/>
    <property type="project" value="TreeGrafter"/>
</dbReference>
<dbReference type="Gene3D" id="1.10.1070.11">
    <property type="entry name" value="Phosphatidylinositol 3-/4-kinase, catalytic domain"/>
    <property type="match status" value="1"/>
</dbReference>
<comment type="caution">
    <text evidence="4">The sequence shown here is derived from an EMBL/GenBank/DDBJ whole genome shotgun (WGS) entry which is preliminary data.</text>
</comment>
<dbReference type="PROSITE" id="PS50290">
    <property type="entry name" value="PI3_4_KINASE_3"/>
    <property type="match status" value="1"/>
</dbReference>
<evidence type="ECO:0000256" key="1">
    <source>
        <dbReference type="ARBA" id="ARBA00022679"/>
    </source>
</evidence>
<protein>
    <recommendedName>
        <fullName evidence="3">PI3K/PI4K catalytic domain-containing protein</fullName>
    </recommendedName>
</protein>
<dbReference type="PANTHER" id="PTHR11139:SF9">
    <property type="entry name" value="SERINE_THREONINE-PROTEIN KINASE MTOR"/>
    <property type="match status" value="1"/>
</dbReference>
<dbReference type="GO" id="GO:0005634">
    <property type="term" value="C:nucleus"/>
    <property type="evidence" value="ECO:0007669"/>
    <property type="project" value="TreeGrafter"/>
</dbReference>
<keyword evidence="5" id="KW-1185">Reference proteome</keyword>
<dbReference type="InterPro" id="IPR011009">
    <property type="entry name" value="Kinase-like_dom_sf"/>
</dbReference>
<feature type="domain" description="PI3K/PI4K catalytic" evidence="3">
    <location>
        <begin position="1"/>
        <end position="185"/>
    </location>
</feature>
<evidence type="ECO:0000313" key="5">
    <source>
        <dbReference type="Proteomes" id="UP001372338"/>
    </source>
</evidence>
<dbReference type="Pfam" id="PF00454">
    <property type="entry name" value="PI3_PI4_kinase"/>
    <property type="match status" value="1"/>
</dbReference>
<dbReference type="GO" id="GO:0031932">
    <property type="term" value="C:TORC2 complex"/>
    <property type="evidence" value="ECO:0007669"/>
    <property type="project" value="TreeGrafter"/>
</dbReference>
<dbReference type="PROSITE" id="PS00916">
    <property type="entry name" value="PI3_4_KINASE_2"/>
    <property type="match status" value="1"/>
</dbReference>
<proteinExistence type="predicted"/>
<dbReference type="InterPro" id="IPR036940">
    <property type="entry name" value="PI3/4_kinase_cat_sf"/>
</dbReference>
<dbReference type="AlphaFoldDB" id="A0AAN9I986"/>
<dbReference type="InterPro" id="IPR018936">
    <property type="entry name" value="PI3/4_kinase_CS"/>
</dbReference>
<dbReference type="InterPro" id="IPR050517">
    <property type="entry name" value="DDR_Repair_Kinase"/>
</dbReference>
<dbReference type="GO" id="GO:0004674">
    <property type="term" value="F:protein serine/threonine kinase activity"/>
    <property type="evidence" value="ECO:0007669"/>
    <property type="project" value="TreeGrafter"/>
</dbReference>
<keyword evidence="1" id="KW-0808">Transferase</keyword>
<dbReference type="InterPro" id="IPR000403">
    <property type="entry name" value="PI3/4_kinase_cat_dom"/>
</dbReference>
<keyword evidence="2" id="KW-0418">Kinase</keyword>
<dbReference type="GO" id="GO:0005737">
    <property type="term" value="C:cytoplasm"/>
    <property type="evidence" value="ECO:0007669"/>
    <property type="project" value="TreeGrafter"/>
</dbReference>
<dbReference type="Proteomes" id="UP001372338">
    <property type="component" value="Unassembled WGS sequence"/>
</dbReference>
<evidence type="ECO:0000259" key="3">
    <source>
        <dbReference type="PROSITE" id="PS50290"/>
    </source>
</evidence>
<dbReference type="PANTHER" id="PTHR11139">
    <property type="entry name" value="ATAXIA TELANGIECTASIA MUTATED ATM -RELATED"/>
    <property type="match status" value="1"/>
</dbReference>
<evidence type="ECO:0000313" key="4">
    <source>
        <dbReference type="EMBL" id="KAK7269544.1"/>
    </source>
</evidence>
<dbReference type="EMBL" id="JAYWIO010000004">
    <property type="protein sequence ID" value="KAK7269544.1"/>
    <property type="molecule type" value="Genomic_DNA"/>
</dbReference>
<evidence type="ECO:0000256" key="2">
    <source>
        <dbReference type="ARBA" id="ARBA00022777"/>
    </source>
</evidence>
<reference evidence="4 5" key="1">
    <citation type="submission" date="2024-01" db="EMBL/GenBank/DDBJ databases">
        <title>The genomes of 5 underutilized Papilionoideae crops provide insights into root nodulation and disease resistanc.</title>
        <authorList>
            <person name="Yuan L."/>
        </authorList>
    </citation>
    <scope>NUCLEOTIDE SEQUENCE [LARGE SCALE GENOMIC DNA]</scope>
    <source>
        <strain evidence="4">ZHUSHIDOU_FW_LH</strain>
        <tissue evidence="4">Leaf</tissue>
    </source>
</reference>
<dbReference type="SUPFAM" id="SSF56112">
    <property type="entry name" value="Protein kinase-like (PK-like)"/>
    <property type="match status" value="1"/>
</dbReference>
<name>A0AAN9I986_CROPI</name>
<dbReference type="GO" id="GO:0031931">
    <property type="term" value="C:TORC1 complex"/>
    <property type="evidence" value="ECO:0007669"/>
    <property type="project" value="TreeGrafter"/>
</dbReference>
<accession>A0AAN9I986</accession>
<sequence length="185" mass="21238">MRLLRCGKSYLRPDIKQGNFTREEEDTIIQLHDKLGNSAYCVLISVLDQIQSFFLLIKGLGALALLGMLRKITLNQEHKCMLSFAPDYDHLPLIAKVEVLWLKSRTSEIWLERRTNYTRSLAVKSMVGYLLGLGDRHPSNLMLHRFSGKILHIDFGDCFEAETGRCMPLKIDVARNRNISKYLAI</sequence>
<dbReference type="GO" id="GO:0016242">
    <property type="term" value="P:negative regulation of macroautophagy"/>
    <property type="evidence" value="ECO:0007669"/>
    <property type="project" value="TreeGrafter"/>
</dbReference>
<organism evidence="4 5">
    <name type="scientific">Crotalaria pallida</name>
    <name type="common">Smooth rattlebox</name>
    <name type="synonym">Crotalaria striata</name>
    <dbReference type="NCBI Taxonomy" id="3830"/>
    <lineage>
        <taxon>Eukaryota</taxon>
        <taxon>Viridiplantae</taxon>
        <taxon>Streptophyta</taxon>
        <taxon>Embryophyta</taxon>
        <taxon>Tracheophyta</taxon>
        <taxon>Spermatophyta</taxon>
        <taxon>Magnoliopsida</taxon>
        <taxon>eudicotyledons</taxon>
        <taxon>Gunneridae</taxon>
        <taxon>Pentapetalae</taxon>
        <taxon>rosids</taxon>
        <taxon>fabids</taxon>
        <taxon>Fabales</taxon>
        <taxon>Fabaceae</taxon>
        <taxon>Papilionoideae</taxon>
        <taxon>50 kb inversion clade</taxon>
        <taxon>genistoids sensu lato</taxon>
        <taxon>core genistoids</taxon>
        <taxon>Crotalarieae</taxon>
        <taxon>Crotalaria</taxon>
    </lineage>
</organism>
<gene>
    <name evidence="4" type="ORF">RIF29_22275</name>
</gene>